<dbReference type="SUPFAM" id="SSF47413">
    <property type="entry name" value="lambda repressor-like DNA-binding domains"/>
    <property type="match status" value="1"/>
</dbReference>
<feature type="domain" description="HTH cro/C1-type" evidence="1">
    <location>
        <begin position="8"/>
        <end position="62"/>
    </location>
</feature>
<accession>A0A6J5KID6</accession>
<dbReference type="InterPro" id="IPR010982">
    <property type="entry name" value="Lambda_DNA-bd_dom_sf"/>
</dbReference>
<dbReference type="PROSITE" id="PS50943">
    <property type="entry name" value="HTH_CROC1"/>
    <property type="match status" value="1"/>
</dbReference>
<evidence type="ECO:0000313" key="2">
    <source>
        <dbReference type="EMBL" id="CAB4121878.1"/>
    </source>
</evidence>
<dbReference type="EMBL" id="LR796155">
    <property type="protein sequence ID" value="CAB4121878.1"/>
    <property type="molecule type" value="Genomic_DNA"/>
</dbReference>
<organism evidence="2">
    <name type="scientific">uncultured Caudovirales phage</name>
    <dbReference type="NCBI Taxonomy" id="2100421"/>
    <lineage>
        <taxon>Viruses</taxon>
        <taxon>Duplodnaviria</taxon>
        <taxon>Heunggongvirae</taxon>
        <taxon>Uroviricota</taxon>
        <taxon>Caudoviricetes</taxon>
        <taxon>Peduoviridae</taxon>
        <taxon>Maltschvirus</taxon>
        <taxon>Maltschvirus maltsch</taxon>
    </lineage>
</organism>
<dbReference type="Gene3D" id="1.10.260.40">
    <property type="entry name" value="lambda repressor-like DNA-binding domains"/>
    <property type="match status" value="1"/>
</dbReference>
<evidence type="ECO:0000259" key="1">
    <source>
        <dbReference type="PROSITE" id="PS50943"/>
    </source>
</evidence>
<gene>
    <name evidence="2" type="ORF">UFOVP16_19</name>
</gene>
<protein>
    <submittedName>
        <fullName evidence="2">HTH_XRE domain containing protein</fullName>
    </submittedName>
</protein>
<dbReference type="SMART" id="SM00530">
    <property type="entry name" value="HTH_XRE"/>
    <property type="match status" value="1"/>
</dbReference>
<dbReference type="GO" id="GO:0003677">
    <property type="term" value="F:DNA binding"/>
    <property type="evidence" value="ECO:0007669"/>
    <property type="project" value="InterPro"/>
</dbReference>
<sequence length="198" mass="21304">MPVDTKWFRDRLDDRRMSQRGLARQLGLDAAAVSLMFRGKREMKIAEAAAIARLLGVPADEVMEHAGVRIATKGVTVQICAWMDGSAEVHMAIDGAGAVPHPGGDLPEELGCCICRTAGTDLDHMDGWLLFAGKIVPDQGIPAEAVNRLSFTKLRSGVLHLAKPTRSVGRGRWNLSGPMGTIANAEIEWAVPVLMVTP</sequence>
<dbReference type="InterPro" id="IPR001387">
    <property type="entry name" value="Cro/C1-type_HTH"/>
</dbReference>
<dbReference type="Pfam" id="PF01381">
    <property type="entry name" value="HTH_3"/>
    <property type="match status" value="1"/>
</dbReference>
<reference evidence="2" key="1">
    <citation type="submission" date="2020-04" db="EMBL/GenBank/DDBJ databases">
        <authorList>
            <person name="Chiriac C."/>
            <person name="Salcher M."/>
            <person name="Ghai R."/>
            <person name="Kavagutti S V."/>
        </authorList>
    </citation>
    <scope>NUCLEOTIDE SEQUENCE</scope>
</reference>
<name>A0A6J5KID6_9CAUD</name>
<proteinExistence type="predicted"/>
<dbReference type="CDD" id="cd00093">
    <property type="entry name" value="HTH_XRE"/>
    <property type="match status" value="1"/>
</dbReference>